<proteinExistence type="predicted"/>
<name>A0ABP9NZD4_9BACT</name>
<sequence>MSTVSDIIQAALELDRSDRATVALSMLDSLPDDAMEPDEILAEALRRDAEIESGQVKELSYEEFLAGIQRPGRAA</sequence>
<dbReference type="Proteomes" id="UP001499852">
    <property type="component" value="Unassembled WGS sequence"/>
</dbReference>
<protein>
    <recommendedName>
        <fullName evidence="3">Addiction module component</fullName>
    </recommendedName>
</protein>
<gene>
    <name evidence="1" type="ORF">GCM10023213_12590</name>
</gene>
<dbReference type="EMBL" id="BAABIA010000002">
    <property type="protein sequence ID" value="GAA5136849.1"/>
    <property type="molecule type" value="Genomic_DNA"/>
</dbReference>
<dbReference type="RefSeq" id="WP_345735517.1">
    <property type="nucleotide sequence ID" value="NZ_BAABIA010000002.1"/>
</dbReference>
<evidence type="ECO:0000313" key="1">
    <source>
        <dbReference type="EMBL" id="GAA5136849.1"/>
    </source>
</evidence>
<evidence type="ECO:0000313" key="2">
    <source>
        <dbReference type="Proteomes" id="UP001499852"/>
    </source>
</evidence>
<keyword evidence="2" id="KW-1185">Reference proteome</keyword>
<reference evidence="2" key="1">
    <citation type="journal article" date="2019" name="Int. J. Syst. Evol. Microbiol.">
        <title>The Global Catalogue of Microorganisms (GCM) 10K type strain sequencing project: providing services to taxonomists for standard genome sequencing and annotation.</title>
        <authorList>
            <consortium name="The Broad Institute Genomics Platform"/>
            <consortium name="The Broad Institute Genome Sequencing Center for Infectious Disease"/>
            <person name="Wu L."/>
            <person name="Ma J."/>
        </authorList>
    </citation>
    <scope>NUCLEOTIDE SEQUENCE [LARGE SCALE GENOMIC DNA]</scope>
    <source>
        <strain evidence="2">JCM 18053</strain>
    </source>
</reference>
<evidence type="ECO:0008006" key="3">
    <source>
        <dbReference type="Google" id="ProtNLM"/>
    </source>
</evidence>
<organism evidence="1 2">
    <name type="scientific">Prosthecobacter algae</name>
    <dbReference type="NCBI Taxonomy" id="1144682"/>
    <lineage>
        <taxon>Bacteria</taxon>
        <taxon>Pseudomonadati</taxon>
        <taxon>Verrucomicrobiota</taxon>
        <taxon>Verrucomicrobiia</taxon>
        <taxon>Verrucomicrobiales</taxon>
        <taxon>Verrucomicrobiaceae</taxon>
        <taxon>Prosthecobacter</taxon>
    </lineage>
</organism>
<accession>A0ABP9NZD4</accession>
<comment type="caution">
    <text evidence="1">The sequence shown here is derived from an EMBL/GenBank/DDBJ whole genome shotgun (WGS) entry which is preliminary data.</text>
</comment>